<name>A0A0B6ZFX8_9EUPU</name>
<accession>A0A0B6ZFX8</accession>
<evidence type="ECO:0000313" key="1">
    <source>
        <dbReference type="EMBL" id="CEK67337.1"/>
    </source>
</evidence>
<reference evidence="1" key="1">
    <citation type="submission" date="2014-12" db="EMBL/GenBank/DDBJ databases">
        <title>Insight into the proteome of Arion vulgaris.</title>
        <authorList>
            <person name="Aradska J."/>
            <person name="Bulat T."/>
            <person name="Smidak R."/>
            <person name="Sarate P."/>
            <person name="Gangsoo J."/>
            <person name="Sialana F."/>
            <person name="Bilban M."/>
            <person name="Lubec G."/>
        </authorList>
    </citation>
    <scope>NUCLEOTIDE SEQUENCE</scope>
    <source>
        <tissue evidence="1">Skin</tissue>
    </source>
</reference>
<protein>
    <submittedName>
        <fullName evidence="1">Uncharacterized protein</fullName>
    </submittedName>
</protein>
<proteinExistence type="predicted"/>
<dbReference type="EMBL" id="HACG01020472">
    <property type="protein sequence ID" value="CEK67337.1"/>
    <property type="molecule type" value="Transcribed_RNA"/>
</dbReference>
<sequence>MKINTAKTEAMTISRSTNQINTHVNNAKSHRSQNLDIWEVFSQKMVKWTEKWRQDAKRSMQ</sequence>
<organism evidence="1">
    <name type="scientific">Arion vulgaris</name>
    <dbReference type="NCBI Taxonomy" id="1028688"/>
    <lineage>
        <taxon>Eukaryota</taxon>
        <taxon>Metazoa</taxon>
        <taxon>Spiralia</taxon>
        <taxon>Lophotrochozoa</taxon>
        <taxon>Mollusca</taxon>
        <taxon>Gastropoda</taxon>
        <taxon>Heterobranchia</taxon>
        <taxon>Euthyneura</taxon>
        <taxon>Panpulmonata</taxon>
        <taxon>Eupulmonata</taxon>
        <taxon>Stylommatophora</taxon>
        <taxon>Helicina</taxon>
        <taxon>Arionoidea</taxon>
        <taxon>Arionidae</taxon>
        <taxon>Arion</taxon>
    </lineage>
</organism>
<gene>
    <name evidence="1" type="primary">ORF62247</name>
</gene>
<dbReference type="AlphaFoldDB" id="A0A0B6ZFX8"/>